<dbReference type="GO" id="GO:0005783">
    <property type="term" value="C:endoplasmic reticulum"/>
    <property type="evidence" value="ECO:0007669"/>
    <property type="project" value="UniProtKB-ARBA"/>
</dbReference>
<dbReference type="PROSITE" id="PS50076">
    <property type="entry name" value="DNAJ_2"/>
    <property type="match status" value="1"/>
</dbReference>
<feature type="compositionally biased region" description="Pro residues" evidence="1">
    <location>
        <begin position="157"/>
        <end position="169"/>
    </location>
</feature>
<dbReference type="InterPro" id="IPR036869">
    <property type="entry name" value="J_dom_sf"/>
</dbReference>
<dbReference type="SUPFAM" id="SSF46565">
    <property type="entry name" value="Chaperone J-domain"/>
    <property type="match status" value="1"/>
</dbReference>
<sequence>MAAGRGGGSLPEDAPGADLYAVLGLSRECTDAELRGAYRRLAMRWHPDRCSASDSSARVEEAKERFQEIQGAYSVLSDSNKRFLYDVGVYDSEDDAANLSGMGDFLGEMADMMSQATPTETFEELQQLFVDMFQDDLDPGLFGGLPPSRSSQSPPSTSSPPPPLRPPPGRNNNAQAPPARLGGVGKRGGSPAAHSAAKRPRPGRGGGLQPDLGLSGFCFMVSETRQMQAPCPWTTCEVGGGASRDVAGDGMQCSFRQSQGGGAALWQ</sequence>
<reference evidence="3" key="1">
    <citation type="submission" date="2020-05" db="EMBL/GenBank/DDBJ databases">
        <title>WGS assembly of Panicum virgatum.</title>
        <authorList>
            <person name="Lovell J.T."/>
            <person name="Jenkins J."/>
            <person name="Shu S."/>
            <person name="Juenger T.E."/>
            <person name="Schmutz J."/>
        </authorList>
    </citation>
    <scope>NUCLEOTIDE SEQUENCE</scope>
    <source>
        <strain evidence="3">AP13</strain>
    </source>
</reference>
<dbReference type="PANTHER" id="PTHR44743">
    <property type="entry name" value="PUTATIVE, EXPRESSED-RELATED"/>
    <property type="match status" value="1"/>
</dbReference>
<feature type="domain" description="J" evidence="2">
    <location>
        <begin position="18"/>
        <end position="89"/>
    </location>
</feature>
<accession>A0A8T0T570</accession>
<keyword evidence="4" id="KW-1185">Reference proteome</keyword>
<evidence type="ECO:0000256" key="1">
    <source>
        <dbReference type="SAM" id="MobiDB-lite"/>
    </source>
</evidence>
<feature type="region of interest" description="Disordered" evidence="1">
    <location>
        <begin position="139"/>
        <end position="209"/>
    </location>
</feature>
<proteinExistence type="predicted"/>
<dbReference type="OrthoDB" id="10250354at2759"/>
<dbReference type="PRINTS" id="PR00625">
    <property type="entry name" value="JDOMAIN"/>
</dbReference>
<feature type="compositionally biased region" description="Low complexity" evidence="1">
    <location>
        <begin position="145"/>
        <end position="156"/>
    </location>
</feature>
<dbReference type="SMART" id="SM00271">
    <property type="entry name" value="DnaJ"/>
    <property type="match status" value="1"/>
</dbReference>
<dbReference type="AlphaFoldDB" id="A0A8T0T570"/>
<gene>
    <name evidence="3" type="ORF">PVAP13_4NG070300</name>
</gene>
<dbReference type="Proteomes" id="UP000823388">
    <property type="component" value="Chromosome 4N"/>
</dbReference>
<evidence type="ECO:0000259" key="2">
    <source>
        <dbReference type="PROSITE" id="PS50076"/>
    </source>
</evidence>
<evidence type="ECO:0000313" key="4">
    <source>
        <dbReference type="Proteomes" id="UP000823388"/>
    </source>
</evidence>
<name>A0A8T0T570_PANVG</name>
<dbReference type="Gene3D" id="1.10.287.110">
    <property type="entry name" value="DnaJ domain"/>
    <property type="match status" value="1"/>
</dbReference>
<dbReference type="PANTHER" id="PTHR44743:SF9">
    <property type="entry name" value="OS06G0195800 PROTEIN"/>
    <property type="match status" value="1"/>
</dbReference>
<dbReference type="InterPro" id="IPR001623">
    <property type="entry name" value="DnaJ_domain"/>
</dbReference>
<dbReference type="Pfam" id="PF00226">
    <property type="entry name" value="DnaJ"/>
    <property type="match status" value="1"/>
</dbReference>
<dbReference type="CDD" id="cd06257">
    <property type="entry name" value="DnaJ"/>
    <property type="match status" value="1"/>
</dbReference>
<protein>
    <recommendedName>
        <fullName evidence="2">J domain-containing protein</fullName>
    </recommendedName>
</protein>
<comment type="caution">
    <text evidence="3">The sequence shown here is derived from an EMBL/GenBank/DDBJ whole genome shotgun (WGS) entry which is preliminary data.</text>
</comment>
<evidence type="ECO:0000313" key="3">
    <source>
        <dbReference type="EMBL" id="KAG2604828.1"/>
    </source>
</evidence>
<organism evidence="3 4">
    <name type="scientific">Panicum virgatum</name>
    <name type="common">Blackwell switchgrass</name>
    <dbReference type="NCBI Taxonomy" id="38727"/>
    <lineage>
        <taxon>Eukaryota</taxon>
        <taxon>Viridiplantae</taxon>
        <taxon>Streptophyta</taxon>
        <taxon>Embryophyta</taxon>
        <taxon>Tracheophyta</taxon>
        <taxon>Spermatophyta</taxon>
        <taxon>Magnoliopsida</taxon>
        <taxon>Liliopsida</taxon>
        <taxon>Poales</taxon>
        <taxon>Poaceae</taxon>
        <taxon>PACMAD clade</taxon>
        <taxon>Panicoideae</taxon>
        <taxon>Panicodae</taxon>
        <taxon>Paniceae</taxon>
        <taxon>Panicinae</taxon>
        <taxon>Panicum</taxon>
        <taxon>Panicum sect. Hiantes</taxon>
    </lineage>
</organism>
<dbReference type="EMBL" id="CM029044">
    <property type="protein sequence ID" value="KAG2604828.1"/>
    <property type="molecule type" value="Genomic_DNA"/>
</dbReference>